<proteinExistence type="predicted"/>
<dbReference type="AlphaFoldDB" id="A0AAV8YEE5"/>
<accession>A0AAV8YEE5</accession>
<name>A0AAV8YEE5_9CUCU</name>
<sequence>MNVRPVTLKSLSGTRWNARTISTKVVYENYNKIYENLQTISEDKELKKNIRDEAKAILKKMKSLDIAFILTLWYDILERFNATNRLSAYTAIEEKFEFLLKFKSLNSDEIAAAAGNLNAYKTDLEHFGKEIIQFKEFIDGIETPSPLEALETIKGNKTCNKRQARAHERVKDGIVERGRRTDTGWPNISNFAESATPAPK</sequence>
<dbReference type="Proteomes" id="UP001162156">
    <property type="component" value="Unassembled WGS sequence"/>
</dbReference>
<evidence type="ECO:0000313" key="1">
    <source>
        <dbReference type="EMBL" id="KAJ8950047.1"/>
    </source>
</evidence>
<protein>
    <submittedName>
        <fullName evidence="1">Uncharacterized protein</fullName>
    </submittedName>
</protein>
<evidence type="ECO:0000313" key="2">
    <source>
        <dbReference type="Proteomes" id="UP001162156"/>
    </source>
</evidence>
<keyword evidence="2" id="KW-1185">Reference proteome</keyword>
<comment type="caution">
    <text evidence="1">The sequence shown here is derived from an EMBL/GenBank/DDBJ whole genome shotgun (WGS) entry which is preliminary data.</text>
</comment>
<gene>
    <name evidence="1" type="ORF">NQ314_008053</name>
</gene>
<dbReference type="EMBL" id="JANEYF010002187">
    <property type="protein sequence ID" value="KAJ8950047.1"/>
    <property type="molecule type" value="Genomic_DNA"/>
</dbReference>
<organism evidence="1 2">
    <name type="scientific">Rhamnusium bicolor</name>
    <dbReference type="NCBI Taxonomy" id="1586634"/>
    <lineage>
        <taxon>Eukaryota</taxon>
        <taxon>Metazoa</taxon>
        <taxon>Ecdysozoa</taxon>
        <taxon>Arthropoda</taxon>
        <taxon>Hexapoda</taxon>
        <taxon>Insecta</taxon>
        <taxon>Pterygota</taxon>
        <taxon>Neoptera</taxon>
        <taxon>Endopterygota</taxon>
        <taxon>Coleoptera</taxon>
        <taxon>Polyphaga</taxon>
        <taxon>Cucujiformia</taxon>
        <taxon>Chrysomeloidea</taxon>
        <taxon>Cerambycidae</taxon>
        <taxon>Lepturinae</taxon>
        <taxon>Rhagiini</taxon>
        <taxon>Rhamnusium</taxon>
    </lineage>
</organism>
<reference evidence="1" key="1">
    <citation type="journal article" date="2023" name="Insect Mol. Biol.">
        <title>Genome sequencing provides insights into the evolution of gene families encoding plant cell wall-degrading enzymes in longhorned beetles.</title>
        <authorList>
            <person name="Shin N.R."/>
            <person name="Okamura Y."/>
            <person name="Kirsch R."/>
            <person name="Pauchet Y."/>
        </authorList>
    </citation>
    <scope>NUCLEOTIDE SEQUENCE</scope>
    <source>
        <strain evidence="1">RBIC_L_NR</strain>
    </source>
</reference>